<dbReference type="InterPro" id="IPR005333">
    <property type="entry name" value="Transcription_factor_TCP"/>
</dbReference>
<evidence type="ECO:0000256" key="1">
    <source>
        <dbReference type="ARBA" id="ARBA00004123"/>
    </source>
</evidence>
<sequence length="434" mass="47206">MDDSFLTSCKLEEEGRKKRGSGDPKKPLRPQILAGEEEGEEEEEGNVEEEEIEEDHHRKSSSDQYAVLQRRPVGMRGGHGGGEIVEVEGGHIVRSIGRKDRHSKVCTAKGPRDRRVRLSAHTAIQFYDVQDRLGYDRPSKAVDWLIKNAKAAIDELAELPPWHPTATTAASGFGPSSPATEMGQDQNDESTSAAFAFGGSSSSFLPPSLESDAIADTIKFFFPIQSSAASAGERSGGGGGGASIGSSSSANLAGFHHQQYPHNILSQSQDLRLSLQSFEDPILHHQQQQQQQTCGGPSPELQSDQSSFFDTPTSVWSEPNQRFFNTGSGYGPYMPALPLHPMFGQNPFFPQRGPLQSNNINSPSFLALTDPASMATAMQQASVMPGDTHGFTSSGFSGFRAPARIQGEEEDDDDDDCEYDDDEEDEDEDHQVDI</sequence>
<dbReference type="OMA" id="NQRMLPW"/>
<dbReference type="GO" id="GO:0003700">
    <property type="term" value="F:DNA-binding transcription factor activity"/>
    <property type="evidence" value="ECO:0000318"/>
    <property type="project" value="GO_Central"/>
</dbReference>
<keyword evidence="5" id="KW-0539">Nucleus</keyword>
<evidence type="ECO:0000313" key="8">
    <source>
        <dbReference type="EMBL" id="KMZ64924.1"/>
    </source>
</evidence>
<dbReference type="InterPro" id="IPR017887">
    <property type="entry name" value="TF_TCP_subgr"/>
</dbReference>
<keyword evidence="2" id="KW-0805">Transcription regulation</keyword>
<protein>
    <submittedName>
        <fullName evidence="8">TCP family transcription factor TCP4</fullName>
    </submittedName>
</protein>
<evidence type="ECO:0000256" key="5">
    <source>
        <dbReference type="ARBA" id="ARBA00023242"/>
    </source>
</evidence>
<dbReference type="AlphaFoldDB" id="A0A0K9P7D7"/>
<dbReference type="OrthoDB" id="1927134at2759"/>
<evidence type="ECO:0000313" key="9">
    <source>
        <dbReference type="Proteomes" id="UP000036987"/>
    </source>
</evidence>
<keyword evidence="4" id="KW-0804">Transcription</keyword>
<feature type="region of interest" description="Disordered" evidence="6">
    <location>
        <begin position="170"/>
        <end position="195"/>
    </location>
</feature>
<feature type="compositionally biased region" description="Basic and acidic residues" evidence="6">
    <location>
        <begin position="10"/>
        <end position="26"/>
    </location>
</feature>
<dbReference type="PANTHER" id="PTHR31072:SF273">
    <property type="entry name" value="TRANSCRIPTION FACTOR TCP4"/>
    <property type="match status" value="1"/>
</dbReference>
<organism evidence="8 9">
    <name type="scientific">Zostera marina</name>
    <name type="common">Eelgrass</name>
    <dbReference type="NCBI Taxonomy" id="29655"/>
    <lineage>
        <taxon>Eukaryota</taxon>
        <taxon>Viridiplantae</taxon>
        <taxon>Streptophyta</taxon>
        <taxon>Embryophyta</taxon>
        <taxon>Tracheophyta</taxon>
        <taxon>Spermatophyta</taxon>
        <taxon>Magnoliopsida</taxon>
        <taxon>Liliopsida</taxon>
        <taxon>Zosteraceae</taxon>
        <taxon>Zostera</taxon>
    </lineage>
</organism>
<dbReference type="Proteomes" id="UP000036987">
    <property type="component" value="Unassembled WGS sequence"/>
</dbReference>
<keyword evidence="9" id="KW-1185">Reference proteome</keyword>
<evidence type="ECO:0000256" key="4">
    <source>
        <dbReference type="ARBA" id="ARBA00023163"/>
    </source>
</evidence>
<reference evidence="9" key="1">
    <citation type="journal article" date="2016" name="Nature">
        <title>The genome of the seagrass Zostera marina reveals angiosperm adaptation to the sea.</title>
        <authorList>
            <person name="Olsen J.L."/>
            <person name="Rouze P."/>
            <person name="Verhelst B."/>
            <person name="Lin Y.-C."/>
            <person name="Bayer T."/>
            <person name="Collen J."/>
            <person name="Dattolo E."/>
            <person name="De Paoli E."/>
            <person name="Dittami S."/>
            <person name="Maumus F."/>
            <person name="Michel G."/>
            <person name="Kersting A."/>
            <person name="Lauritano C."/>
            <person name="Lohaus R."/>
            <person name="Toepel M."/>
            <person name="Tonon T."/>
            <person name="Vanneste K."/>
            <person name="Amirebrahimi M."/>
            <person name="Brakel J."/>
            <person name="Bostroem C."/>
            <person name="Chovatia M."/>
            <person name="Grimwood J."/>
            <person name="Jenkins J.W."/>
            <person name="Jueterbock A."/>
            <person name="Mraz A."/>
            <person name="Stam W.T."/>
            <person name="Tice H."/>
            <person name="Bornberg-Bauer E."/>
            <person name="Green P.J."/>
            <person name="Pearson G.A."/>
            <person name="Procaccini G."/>
            <person name="Duarte C.M."/>
            <person name="Schmutz J."/>
            <person name="Reusch T.B.H."/>
            <person name="Van de Peer Y."/>
        </authorList>
    </citation>
    <scope>NUCLEOTIDE SEQUENCE [LARGE SCALE GENOMIC DNA]</scope>
    <source>
        <strain evidence="9">cv. Finnish</strain>
    </source>
</reference>
<dbReference type="GO" id="GO:0005634">
    <property type="term" value="C:nucleus"/>
    <property type="evidence" value="ECO:0000318"/>
    <property type="project" value="GO_Central"/>
</dbReference>
<gene>
    <name evidence="8" type="ORF">ZOSMA_343G00020</name>
</gene>
<evidence type="ECO:0000256" key="2">
    <source>
        <dbReference type="ARBA" id="ARBA00023015"/>
    </source>
</evidence>
<feature type="region of interest" description="Disordered" evidence="6">
    <location>
        <begin position="1"/>
        <end position="66"/>
    </location>
</feature>
<dbReference type="GO" id="GO:0043565">
    <property type="term" value="F:sequence-specific DNA binding"/>
    <property type="evidence" value="ECO:0000318"/>
    <property type="project" value="GO_Central"/>
</dbReference>
<dbReference type="Pfam" id="PF03634">
    <property type="entry name" value="TCP"/>
    <property type="match status" value="1"/>
</dbReference>
<evidence type="ECO:0000256" key="6">
    <source>
        <dbReference type="SAM" id="MobiDB-lite"/>
    </source>
</evidence>
<comment type="caution">
    <text evidence="8">The sequence shown here is derived from an EMBL/GenBank/DDBJ whole genome shotgun (WGS) entry which is preliminary data.</text>
</comment>
<proteinExistence type="predicted"/>
<keyword evidence="3" id="KW-0238">DNA-binding</keyword>
<feature type="compositionally biased region" description="Polar residues" evidence="6">
    <location>
        <begin position="300"/>
        <end position="319"/>
    </location>
</feature>
<feature type="region of interest" description="Disordered" evidence="6">
    <location>
        <begin position="283"/>
        <end position="319"/>
    </location>
</feature>
<feature type="region of interest" description="Disordered" evidence="6">
    <location>
        <begin position="387"/>
        <end position="434"/>
    </location>
</feature>
<feature type="compositionally biased region" description="Acidic residues" evidence="6">
    <location>
        <begin position="35"/>
        <end position="53"/>
    </location>
</feature>
<dbReference type="PANTHER" id="PTHR31072">
    <property type="entry name" value="TRANSCRIPTION FACTOR TCP4-RELATED"/>
    <property type="match status" value="1"/>
</dbReference>
<name>A0A0K9P7D7_ZOSMR</name>
<evidence type="ECO:0000259" key="7">
    <source>
        <dbReference type="PROSITE" id="PS51369"/>
    </source>
</evidence>
<feature type="compositionally biased region" description="Acidic residues" evidence="6">
    <location>
        <begin position="408"/>
        <end position="434"/>
    </location>
</feature>
<comment type="subcellular location">
    <subcellularLocation>
        <location evidence="1">Nucleus</location>
    </subcellularLocation>
</comment>
<evidence type="ECO:0000256" key="3">
    <source>
        <dbReference type="ARBA" id="ARBA00023125"/>
    </source>
</evidence>
<accession>A0A0K9P7D7</accession>
<dbReference type="PROSITE" id="PS51369">
    <property type="entry name" value="TCP"/>
    <property type="match status" value="1"/>
</dbReference>
<feature type="domain" description="TCP" evidence="7">
    <location>
        <begin position="98"/>
        <end position="156"/>
    </location>
</feature>
<dbReference type="EMBL" id="LFYR01001085">
    <property type="protein sequence ID" value="KMZ64924.1"/>
    <property type="molecule type" value="Genomic_DNA"/>
</dbReference>